<evidence type="ECO:0000313" key="3">
    <source>
        <dbReference type="Proteomes" id="UP000441333"/>
    </source>
</evidence>
<dbReference type="AlphaFoldDB" id="A0A6N6MEE3"/>
<keyword evidence="1" id="KW-0732">Signal</keyword>
<name>A0A6N6MEE3_9FLAO</name>
<accession>A0A6N6MEE3</accession>
<reference evidence="2 3" key="1">
    <citation type="submission" date="2019-09" db="EMBL/GenBank/DDBJ databases">
        <authorList>
            <person name="Cao W.R."/>
        </authorList>
    </citation>
    <scope>NUCLEOTIDE SEQUENCE [LARGE SCALE GENOMIC DNA]</scope>
    <source>
        <strain evidence="2 3">B1N29</strain>
    </source>
</reference>
<dbReference type="Proteomes" id="UP000441333">
    <property type="component" value="Unassembled WGS sequence"/>
</dbReference>
<proteinExistence type="predicted"/>
<protein>
    <submittedName>
        <fullName evidence="2">Uncharacterized protein</fullName>
    </submittedName>
</protein>
<evidence type="ECO:0000256" key="1">
    <source>
        <dbReference type="SAM" id="SignalP"/>
    </source>
</evidence>
<feature type="signal peptide" evidence="1">
    <location>
        <begin position="1"/>
        <end position="21"/>
    </location>
</feature>
<keyword evidence="3" id="KW-1185">Reference proteome</keyword>
<feature type="chain" id="PRO_5026769764" evidence="1">
    <location>
        <begin position="22"/>
        <end position="147"/>
    </location>
</feature>
<comment type="caution">
    <text evidence="2">The sequence shown here is derived from an EMBL/GenBank/DDBJ whole genome shotgun (WGS) entry which is preliminary data.</text>
</comment>
<organism evidence="2 3">
    <name type="scientific">Pseudotamlana haliotis</name>
    <dbReference type="NCBI Taxonomy" id="2614804"/>
    <lineage>
        <taxon>Bacteria</taxon>
        <taxon>Pseudomonadati</taxon>
        <taxon>Bacteroidota</taxon>
        <taxon>Flavobacteriia</taxon>
        <taxon>Flavobacteriales</taxon>
        <taxon>Flavobacteriaceae</taxon>
        <taxon>Pseudotamlana</taxon>
    </lineage>
</organism>
<sequence length="147" mass="16786">MKIKLFLLVFCLSLVSSIGFAQKDGAKSIISDKVKIKKYHTIDELERMPKGEVLALYRERNTVLTRILPYIALATKPGVTMVTIGIPTNSDNIKALDTQHEAADEYVNSTTFFLNEYLPYADTRNIISGILFYEEIMKSLHTFNEYR</sequence>
<gene>
    <name evidence="2" type="ORF">F6U93_12915</name>
</gene>
<evidence type="ECO:0000313" key="2">
    <source>
        <dbReference type="EMBL" id="KAB1067306.1"/>
    </source>
</evidence>
<dbReference type="EMBL" id="WAAT01000050">
    <property type="protein sequence ID" value="KAB1067306.1"/>
    <property type="molecule type" value="Genomic_DNA"/>
</dbReference>
<dbReference type="RefSeq" id="WP_150940468.1">
    <property type="nucleotide sequence ID" value="NZ_WAAT01000050.1"/>
</dbReference>